<dbReference type="GO" id="GO:0003899">
    <property type="term" value="F:DNA-directed RNA polymerase activity"/>
    <property type="evidence" value="ECO:0007669"/>
    <property type="project" value="UniProtKB-UniRule"/>
</dbReference>
<dbReference type="InterPro" id="IPR007642">
    <property type="entry name" value="RNA_pol_Rpb2_2"/>
</dbReference>
<feature type="domain" description="RNA polymerase beta subunit protrusion" evidence="12">
    <location>
        <begin position="22"/>
        <end position="449"/>
    </location>
</feature>
<evidence type="ECO:0000256" key="1">
    <source>
        <dbReference type="ARBA" id="ARBA00022478"/>
    </source>
</evidence>
<organism evidence="15 16">
    <name type="scientific">Thermospira aquatica</name>
    <dbReference type="NCBI Taxonomy" id="2828656"/>
    <lineage>
        <taxon>Bacteria</taxon>
        <taxon>Pseudomonadati</taxon>
        <taxon>Spirochaetota</taxon>
        <taxon>Spirochaetia</taxon>
        <taxon>Brevinematales</taxon>
        <taxon>Thermospiraceae</taxon>
        <taxon>Thermospira</taxon>
    </lineage>
</organism>
<dbReference type="GO" id="GO:0006351">
    <property type="term" value="P:DNA-templated transcription"/>
    <property type="evidence" value="ECO:0007669"/>
    <property type="project" value="UniProtKB-UniRule"/>
</dbReference>
<evidence type="ECO:0000313" key="16">
    <source>
        <dbReference type="Proteomes" id="UP001056539"/>
    </source>
</evidence>
<evidence type="ECO:0000256" key="3">
    <source>
        <dbReference type="ARBA" id="ARBA00022695"/>
    </source>
</evidence>
<evidence type="ECO:0000259" key="10">
    <source>
        <dbReference type="Pfam" id="PF04560"/>
    </source>
</evidence>
<dbReference type="NCBIfam" id="NF001616">
    <property type="entry name" value="PRK00405.1"/>
    <property type="match status" value="1"/>
</dbReference>
<comment type="function">
    <text evidence="6 8">DNA-dependent RNA polymerase catalyzes the transcription of DNA into RNA using the four ribonucleoside triphosphates as substrates.</text>
</comment>
<proteinExistence type="inferred from homology"/>
<keyword evidence="2 6" id="KW-0808">Transferase</keyword>
<evidence type="ECO:0000259" key="11">
    <source>
        <dbReference type="Pfam" id="PF04561"/>
    </source>
</evidence>
<dbReference type="Pfam" id="PF00562">
    <property type="entry name" value="RNA_pol_Rpb2_6"/>
    <property type="match status" value="1"/>
</dbReference>
<feature type="domain" description="RNA polymerase Rpb2" evidence="10">
    <location>
        <begin position="1085"/>
        <end position="1160"/>
    </location>
</feature>
<keyword evidence="1 6" id="KW-0240">DNA-directed RNA polymerase</keyword>
<dbReference type="InterPro" id="IPR007121">
    <property type="entry name" value="RNA_pol_bsu_CS"/>
</dbReference>
<evidence type="ECO:0000256" key="2">
    <source>
        <dbReference type="ARBA" id="ARBA00022679"/>
    </source>
</evidence>
<evidence type="ECO:0000259" key="13">
    <source>
        <dbReference type="Pfam" id="PF04565"/>
    </source>
</evidence>
<dbReference type="InterPro" id="IPR042107">
    <property type="entry name" value="DNA-dir_RNA_pol_bsu_ext_1_sf"/>
</dbReference>
<dbReference type="CDD" id="cd00653">
    <property type="entry name" value="RNA_pol_B_RPB2"/>
    <property type="match status" value="1"/>
</dbReference>
<evidence type="ECO:0000256" key="7">
    <source>
        <dbReference type="RuleBase" id="RU000434"/>
    </source>
</evidence>
<dbReference type="Gene3D" id="2.40.270.10">
    <property type="entry name" value="DNA-directed RNA polymerase, subunit 2, domain 6"/>
    <property type="match status" value="2"/>
</dbReference>
<feature type="domain" description="DNA-directed RNA polymerase beta subunit external 1" evidence="14">
    <location>
        <begin position="542"/>
        <end position="607"/>
    </location>
</feature>
<dbReference type="InterPro" id="IPR019462">
    <property type="entry name" value="DNA-dir_RNA_pol_bsu_external_1"/>
</dbReference>
<keyword evidence="4 6" id="KW-0804">Transcription</keyword>
<comment type="similarity">
    <text evidence="6 7">Belongs to the RNA polymerase beta chain family.</text>
</comment>
<dbReference type="PROSITE" id="PS01166">
    <property type="entry name" value="RNA_POL_BETA"/>
    <property type="match status" value="1"/>
</dbReference>
<dbReference type="Pfam" id="PF04563">
    <property type="entry name" value="RNA_pol_Rpb2_1"/>
    <property type="match status" value="1"/>
</dbReference>
<dbReference type="InterPro" id="IPR007120">
    <property type="entry name" value="DNA-dir_RNAP_su2_dom"/>
</dbReference>
<feature type="domain" description="RNA polymerase Rpb2" evidence="13">
    <location>
        <begin position="464"/>
        <end position="532"/>
    </location>
</feature>
<evidence type="ECO:0000259" key="12">
    <source>
        <dbReference type="Pfam" id="PF04563"/>
    </source>
</evidence>
<evidence type="ECO:0000259" key="14">
    <source>
        <dbReference type="Pfam" id="PF10385"/>
    </source>
</evidence>
<comment type="catalytic activity">
    <reaction evidence="5 6 8">
        <text>RNA(n) + a ribonucleoside 5'-triphosphate = RNA(n+1) + diphosphate</text>
        <dbReference type="Rhea" id="RHEA:21248"/>
        <dbReference type="Rhea" id="RHEA-COMP:14527"/>
        <dbReference type="Rhea" id="RHEA-COMP:17342"/>
        <dbReference type="ChEBI" id="CHEBI:33019"/>
        <dbReference type="ChEBI" id="CHEBI:61557"/>
        <dbReference type="ChEBI" id="CHEBI:140395"/>
        <dbReference type="EC" id="2.7.7.6"/>
    </reaction>
</comment>
<evidence type="ECO:0000256" key="6">
    <source>
        <dbReference type="HAMAP-Rule" id="MF_01321"/>
    </source>
</evidence>
<dbReference type="EMBL" id="CP073355">
    <property type="protein sequence ID" value="URA10719.1"/>
    <property type="molecule type" value="Genomic_DNA"/>
</dbReference>
<dbReference type="InterPro" id="IPR007644">
    <property type="entry name" value="RNA_pol_bsu_protrusion"/>
</dbReference>
<dbReference type="SUPFAM" id="SSF64484">
    <property type="entry name" value="beta and beta-prime subunits of DNA dependent RNA-polymerase"/>
    <property type="match status" value="1"/>
</dbReference>
<sequence>MPIKPQRVSFSRKKEWIDLPDLLEIQLKAYEDFLQAGVEPEKREKKGLELVFRTFFPIELSSQGRKGGDPDIVIDYVRYDLESPRYTESECFDKNLSYAVPLKAVFRVINRKTGEIKEKDIYIGDFPLMTPRGTFIINGAERVVINQIYKSPGVLFAYKNKEYSSKIVPEKGAWLEFILDKRKDLMYVRVDARRKILVSVFLRALGMSTQEIVSAFFKTRKLDLTKVEKSEAITKLVGKYLAEDVVDSENNVILGAVEKLTPNYVNLLYQKGIQFISVIDPRSALENRPFLLTLEKDDTKDNYQKAIKKVYSVLHPGEAASLEAIVKELQNMLFHRKFYDLGEVGRYKMVLKLYPELSPEEKQALVEQRTLSFEDIIRTLQHLLKVAAQKEPLDDVDHLGNRRVRNVNELLVNQLIQAFTKVERAIHEKFLSRDNEDISPQSLIAIKPIVSAINDFFGMSQLSQFMDQTNPLSELTHKRRLSALGPGGLSRDRAGFEVRDVHNTHYGRVCPIETPEGPNIGLIASLSTYARVNAYGFIETPYVVVKDGKITGEVHYLSATEEEVFYIAQANTKLTDSLMIQEEVVEARYKGEFMLVEREKIQYMDISPKQILSVSAALIPFIEHDDANRALMGSNMQRQAVPLLNMSRPIVGTGMEYYVARDSRAIVMSTVDGTVKKVDSTKIIVEDNQGNKHEYPLLKFRRTNQDTTYNQKPVVNAGDKVKVGDLLADGFATKDGELALGKNVVVAFMPWNGYNYEDAVLISERLLKDDEFSSIYMTVLECKAVETKLGSESITIEIPNVGEDALRNLDENGIVRVGAYVKPGDILVGKVTPKNEPNETPEFRLLHAIFGEKAKDVKDTSLRVPNGESGVVVDVKVFSAENKDDLAPGVLKMVKVYLAKKRKIKPGDKVAGRHGNKGVISRVLPEEDMPFLPDGTPVDVVLNPLGVPSRMNIGQLFETILGLAGLKLHKYYECGVFEGASLEDIEREIEEANAKIREDLYRERKQYGETDEEIERYFDQVKLPKSGKFMLRNGLTGEYFENPVFVGVMYMLKLHHMVDDKIHARSVGPYALVTQQPLRGKANFGGQRLGEMEVWALEAYGAANLLQEMLTIKSDDTEGRVKAYEGIIKAKYLNYMGVPESFNVLVQELKGLALDVRVYDQKGQRVYLNEREREINDATKFHLV</sequence>
<dbReference type="Gene3D" id="3.90.1800.10">
    <property type="entry name" value="RNA polymerase alpha subunit dimerisation domain"/>
    <property type="match status" value="1"/>
</dbReference>
<dbReference type="Pfam" id="PF04565">
    <property type="entry name" value="RNA_pol_Rpb2_3"/>
    <property type="match status" value="1"/>
</dbReference>
<dbReference type="Pfam" id="PF04561">
    <property type="entry name" value="RNA_pol_Rpb2_2"/>
    <property type="match status" value="2"/>
</dbReference>
<keyword evidence="16" id="KW-1185">Reference proteome</keyword>
<reference evidence="15" key="1">
    <citation type="submission" date="2021-04" db="EMBL/GenBank/DDBJ databases">
        <authorList>
            <person name="Postec A."/>
        </authorList>
    </citation>
    <scope>NUCLEOTIDE SEQUENCE</scope>
    <source>
        <strain evidence="15">F1F22</strain>
    </source>
</reference>
<dbReference type="GO" id="GO:0000428">
    <property type="term" value="C:DNA-directed RNA polymerase complex"/>
    <property type="evidence" value="ECO:0007669"/>
    <property type="project" value="UniProtKB-KW"/>
</dbReference>
<feature type="domain" description="RNA polymerase Rpb2" evidence="11">
    <location>
        <begin position="286"/>
        <end position="405"/>
    </location>
</feature>
<keyword evidence="3 6" id="KW-0548">Nucleotidyltransferase</keyword>
<evidence type="ECO:0000256" key="5">
    <source>
        <dbReference type="ARBA" id="ARBA00048552"/>
    </source>
</evidence>
<dbReference type="Gene3D" id="2.40.50.100">
    <property type="match status" value="1"/>
</dbReference>
<gene>
    <name evidence="6 15" type="primary">rpoB</name>
    <name evidence="15" type="ORF">KDW03_02635</name>
</gene>
<dbReference type="NCBIfam" id="TIGR02013">
    <property type="entry name" value="rpoB"/>
    <property type="match status" value="1"/>
</dbReference>
<dbReference type="InterPro" id="IPR007645">
    <property type="entry name" value="RNA_pol_Rpb2_3"/>
</dbReference>
<dbReference type="KEGG" id="taqu:KDW03_02635"/>
<dbReference type="InterPro" id="IPR010243">
    <property type="entry name" value="RNA_pol_bsu_bac"/>
</dbReference>
<dbReference type="EC" id="2.7.7.6" evidence="6 8"/>
<dbReference type="GO" id="GO:0003677">
    <property type="term" value="F:DNA binding"/>
    <property type="evidence" value="ECO:0007669"/>
    <property type="project" value="UniProtKB-UniRule"/>
</dbReference>
<dbReference type="RefSeq" id="WP_271435846.1">
    <property type="nucleotide sequence ID" value="NZ_CP073355.1"/>
</dbReference>
<reference evidence="15" key="2">
    <citation type="submission" date="2022-06" db="EMBL/GenBank/DDBJ databases">
        <title>Thermospira aquatica gen. nov., sp. nov.</title>
        <authorList>
            <person name="Ben Ali Gam Z."/>
            <person name="Labat M."/>
        </authorList>
    </citation>
    <scope>NUCLEOTIDE SEQUENCE</scope>
    <source>
        <strain evidence="15">F1F22</strain>
    </source>
</reference>
<dbReference type="PANTHER" id="PTHR20856">
    <property type="entry name" value="DNA-DIRECTED RNA POLYMERASE I SUBUNIT 2"/>
    <property type="match status" value="1"/>
</dbReference>
<dbReference type="InterPro" id="IPR037033">
    <property type="entry name" value="DNA-dir_RNAP_su2_hyb_sf"/>
</dbReference>
<evidence type="ECO:0000313" key="15">
    <source>
        <dbReference type="EMBL" id="URA10719.1"/>
    </source>
</evidence>
<feature type="domain" description="DNA-directed RNA polymerase subunit 2 hybrid-binding" evidence="9">
    <location>
        <begin position="669"/>
        <end position="1082"/>
    </location>
</feature>
<protein>
    <recommendedName>
        <fullName evidence="6 8">DNA-directed RNA polymerase subunit beta</fullName>
        <shortName evidence="6">RNAP subunit beta</shortName>
        <ecNumber evidence="6 8">2.7.7.6</ecNumber>
    </recommendedName>
    <alternativeName>
        <fullName evidence="6">RNA polymerase subunit beta</fullName>
    </alternativeName>
    <alternativeName>
        <fullName evidence="6">Transcriptase subunit beta</fullName>
    </alternativeName>
</protein>
<dbReference type="Pfam" id="PF10385">
    <property type="entry name" value="RNA_pol_Rpb2_45"/>
    <property type="match status" value="1"/>
</dbReference>
<dbReference type="Proteomes" id="UP001056539">
    <property type="component" value="Chromosome"/>
</dbReference>
<dbReference type="GO" id="GO:0032549">
    <property type="term" value="F:ribonucleoside binding"/>
    <property type="evidence" value="ECO:0007669"/>
    <property type="project" value="InterPro"/>
</dbReference>
<evidence type="ECO:0000256" key="4">
    <source>
        <dbReference type="ARBA" id="ARBA00023163"/>
    </source>
</evidence>
<evidence type="ECO:0000259" key="9">
    <source>
        <dbReference type="Pfam" id="PF00562"/>
    </source>
</evidence>
<dbReference type="Gene3D" id="3.90.1100.10">
    <property type="match status" value="2"/>
</dbReference>
<comment type="subunit">
    <text evidence="6 8">The RNAP catalytic core consists of 2 alpha, 1 beta, 1 beta' and 1 omega subunit. When a sigma factor is associated with the core the holoenzyme is formed, which can initiate transcription.</text>
</comment>
<dbReference type="HAMAP" id="MF_01321">
    <property type="entry name" value="RNApol_bact_RpoB"/>
    <property type="match status" value="1"/>
</dbReference>
<dbReference type="AlphaFoldDB" id="A0AAX3BF62"/>
<accession>A0AAX3BF62</accession>
<dbReference type="Pfam" id="PF04560">
    <property type="entry name" value="RNA_pol_Rpb2_7"/>
    <property type="match status" value="1"/>
</dbReference>
<name>A0AAX3BF62_9SPIR</name>
<evidence type="ECO:0000256" key="8">
    <source>
        <dbReference type="RuleBase" id="RU363031"/>
    </source>
</evidence>
<feature type="domain" description="RNA polymerase Rpb2" evidence="11">
    <location>
        <begin position="160"/>
        <end position="218"/>
    </location>
</feature>
<dbReference type="Gene3D" id="2.30.150.10">
    <property type="entry name" value="DNA-directed RNA polymerase, beta subunit, external 1 domain"/>
    <property type="match status" value="1"/>
</dbReference>
<dbReference type="InterPro" id="IPR007641">
    <property type="entry name" value="RNA_pol_Rpb2_7"/>
</dbReference>
<dbReference type="InterPro" id="IPR015712">
    <property type="entry name" value="DNA-dir_RNA_pol_su2"/>
</dbReference>